<dbReference type="InParanoid" id="A0A0V1AT86"/>
<dbReference type="Proteomes" id="UP000054776">
    <property type="component" value="Unassembled WGS sequence"/>
</dbReference>
<comment type="caution">
    <text evidence="2">The sequence shown here is derived from an EMBL/GenBank/DDBJ whole genome shotgun (WGS) entry which is preliminary data.</text>
</comment>
<dbReference type="AlphaFoldDB" id="A0A0V1AT86"/>
<dbReference type="EMBL" id="JYDH01000227">
    <property type="protein sequence ID" value="KRY27942.1"/>
    <property type="molecule type" value="Genomic_DNA"/>
</dbReference>
<gene>
    <name evidence="2" type="ORF">T01_12823</name>
</gene>
<accession>A0A0V1AT86</accession>
<feature type="region of interest" description="Disordered" evidence="1">
    <location>
        <begin position="19"/>
        <end position="40"/>
    </location>
</feature>
<evidence type="ECO:0000256" key="1">
    <source>
        <dbReference type="SAM" id="MobiDB-lite"/>
    </source>
</evidence>
<sequence>MTLVNVVTTKIKAVQNNSQTVKAKGEEEPHKKSEVQFTHPPTPKLQVEKKFSFACGSIDEKICTTI</sequence>
<feature type="compositionally biased region" description="Basic and acidic residues" evidence="1">
    <location>
        <begin position="23"/>
        <end position="34"/>
    </location>
</feature>
<protein>
    <submittedName>
        <fullName evidence="2">Uncharacterized protein</fullName>
    </submittedName>
</protein>
<name>A0A0V1AT86_TRISP</name>
<keyword evidence="3" id="KW-1185">Reference proteome</keyword>
<organism evidence="2 3">
    <name type="scientific">Trichinella spiralis</name>
    <name type="common">Trichina worm</name>
    <dbReference type="NCBI Taxonomy" id="6334"/>
    <lineage>
        <taxon>Eukaryota</taxon>
        <taxon>Metazoa</taxon>
        <taxon>Ecdysozoa</taxon>
        <taxon>Nematoda</taxon>
        <taxon>Enoplea</taxon>
        <taxon>Dorylaimia</taxon>
        <taxon>Trichinellida</taxon>
        <taxon>Trichinellidae</taxon>
        <taxon>Trichinella</taxon>
    </lineage>
</organism>
<evidence type="ECO:0000313" key="3">
    <source>
        <dbReference type="Proteomes" id="UP000054776"/>
    </source>
</evidence>
<reference evidence="2 3" key="1">
    <citation type="submission" date="2015-01" db="EMBL/GenBank/DDBJ databases">
        <title>Evolution of Trichinella species and genotypes.</title>
        <authorList>
            <person name="Korhonen P.K."/>
            <person name="Edoardo P."/>
            <person name="Giuseppe L.R."/>
            <person name="Gasser R.B."/>
        </authorList>
    </citation>
    <scope>NUCLEOTIDE SEQUENCE [LARGE SCALE GENOMIC DNA]</scope>
    <source>
        <strain evidence="2">ISS3</strain>
    </source>
</reference>
<proteinExistence type="predicted"/>
<evidence type="ECO:0000313" key="2">
    <source>
        <dbReference type="EMBL" id="KRY27942.1"/>
    </source>
</evidence>